<keyword evidence="9" id="KW-0560">Oxidoreductase</keyword>
<evidence type="ECO:0000313" key="15">
    <source>
        <dbReference type="EMBL" id="KGE13012.1"/>
    </source>
</evidence>
<keyword evidence="10 13" id="KW-0408">Iron</keyword>
<comment type="pathway">
    <text evidence="2">One-carbon metabolism; methylamine degradation.</text>
</comment>
<keyword evidence="6" id="KW-0732">Signal</keyword>
<evidence type="ECO:0000256" key="8">
    <source>
        <dbReference type="ARBA" id="ARBA00022982"/>
    </source>
</evidence>
<feature type="domain" description="Cytochrome c" evidence="14">
    <location>
        <begin position="78"/>
        <end position="189"/>
    </location>
</feature>
<dbReference type="GO" id="GO:0020037">
    <property type="term" value="F:heme binding"/>
    <property type="evidence" value="ECO:0007669"/>
    <property type="project" value="InterPro"/>
</dbReference>
<dbReference type="GO" id="GO:0004130">
    <property type="term" value="F:cytochrome-c peroxidase activity"/>
    <property type="evidence" value="ECO:0007669"/>
    <property type="project" value="TreeGrafter"/>
</dbReference>
<protein>
    <recommendedName>
        <fullName evidence="12">Methylamine utilization protein MauG</fullName>
    </recommendedName>
</protein>
<dbReference type="Gene3D" id="1.10.760.10">
    <property type="entry name" value="Cytochrome c-like domain"/>
    <property type="match status" value="2"/>
</dbReference>
<feature type="domain" description="Cytochrome c" evidence="14">
    <location>
        <begin position="230"/>
        <end position="367"/>
    </location>
</feature>
<dbReference type="AlphaFoldDB" id="A0A0B8SZ91"/>
<evidence type="ECO:0000256" key="2">
    <source>
        <dbReference type="ARBA" id="ARBA00004856"/>
    </source>
</evidence>
<dbReference type="InterPro" id="IPR009056">
    <property type="entry name" value="Cyt_c-like_dom"/>
</dbReference>
<keyword evidence="7" id="KW-0574">Periplasm</keyword>
<keyword evidence="3" id="KW-0813">Transport</keyword>
<dbReference type="PANTHER" id="PTHR30600:SF10">
    <property type="entry name" value="BLL6722 PROTEIN"/>
    <property type="match status" value="1"/>
</dbReference>
<evidence type="ECO:0000256" key="5">
    <source>
        <dbReference type="ARBA" id="ARBA00022723"/>
    </source>
</evidence>
<dbReference type="Proteomes" id="UP000031802">
    <property type="component" value="Unassembled WGS sequence"/>
</dbReference>
<dbReference type="FunFam" id="1.10.760.10:FF:000019">
    <property type="entry name" value="Di-heme cytochrome C peroxidase"/>
    <property type="match status" value="1"/>
</dbReference>
<comment type="subcellular location">
    <subcellularLocation>
        <location evidence="1">Periplasm</location>
    </subcellularLocation>
</comment>
<dbReference type="PANTHER" id="PTHR30600">
    <property type="entry name" value="CYTOCHROME C PEROXIDASE-RELATED"/>
    <property type="match status" value="1"/>
</dbReference>
<dbReference type="GO" id="GO:0009055">
    <property type="term" value="F:electron transfer activity"/>
    <property type="evidence" value="ECO:0007669"/>
    <property type="project" value="InterPro"/>
</dbReference>
<evidence type="ECO:0000256" key="13">
    <source>
        <dbReference type="PROSITE-ProRule" id="PRU00433"/>
    </source>
</evidence>
<proteinExistence type="predicted"/>
<evidence type="ECO:0000256" key="4">
    <source>
        <dbReference type="ARBA" id="ARBA00022617"/>
    </source>
</evidence>
<evidence type="ECO:0000256" key="7">
    <source>
        <dbReference type="ARBA" id="ARBA00022764"/>
    </source>
</evidence>
<name>A0A0B8SZ91_9SPHI</name>
<keyword evidence="4 13" id="KW-0349">Heme</keyword>
<evidence type="ECO:0000259" key="14">
    <source>
        <dbReference type="PROSITE" id="PS51007"/>
    </source>
</evidence>
<dbReference type="GO" id="GO:0046872">
    <property type="term" value="F:metal ion binding"/>
    <property type="evidence" value="ECO:0007669"/>
    <property type="project" value="UniProtKB-KW"/>
</dbReference>
<dbReference type="STRING" id="1229276.DI53_3229"/>
<dbReference type="SUPFAM" id="SSF46626">
    <property type="entry name" value="Cytochrome c"/>
    <property type="match status" value="2"/>
</dbReference>
<sequence>MMNKIAATGLVLLMVISVSWVNQMPTQYWGGEIDSLVQHYRQPVAKWPKPTIDSGVKWEEFSSLPKVDGDYFDLMESPEVVLGKYLFFDPILSGSNQISCSSCHNPQTSWADKNTVPIGNDHLEGTRNTPSLLNVYARKTLFWDGRSGSLEEQALGPIAAHHEMNMELNKLVPKLKAIPAYNKLFIAAFGDEDYAMPEIMKALAAFQRTLTSRRSRFDEFIEGNYNALNDQEIKGLHLFRTKARCMNCHNGKFFTDEAFHNIGLTYYKRKYEDLGRYLVTNDPADIGKFRTPSLRDVMNTDPWMHNGLFWNMTGLLNLYNSGMQMNSASPAQKAADPNYPVTDPLMKKLNLSKTEIQDIEAFLHSITATKYRMRRPDSLPR</sequence>
<evidence type="ECO:0000313" key="16">
    <source>
        <dbReference type="Proteomes" id="UP000031802"/>
    </source>
</evidence>
<evidence type="ECO:0000256" key="3">
    <source>
        <dbReference type="ARBA" id="ARBA00022448"/>
    </source>
</evidence>
<evidence type="ECO:0000256" key="9">
    <source>
        <dbReference type="ARBA" id="ARBA00023002"/>
    </source>
</evidence>
<dbReference type="InterPro" id="IPR004852">
    <property type="entry name" value="Di-haem_cyt_c_peroxidsae"/>
</dbReference>
<evidence type="ECO:0000256" key="11">
    <source>
        <dbReference type="ARBA" id="ARBA00058991"/>
    </source>
</evidence>
<keyword evidence="8" id="KW-0249">Electron transport</keyword>
<keyword evidence="5 13" id="KW-0479">Metal-binding</keyword>
<evidence type="ECO:0000256" key="12">
    <source>
        <dbReference type="ARBA" id="ARBA00073576"/>
    </source>
</evidence>
<dbReference type="eggNOG" id="COG1858">
    <property type="taxonomic scope" value="Bacteria"/>
</dbReference>
<accession>A0A0B8SZ91</accession>
<evidence type="ECO:0000256" key="1">
    <source>
        <dbReference type="ARBA" id="ARBA00004418"/>
    </source>
</evidence>
<organism evidence="15 16">
    <name type="scientific">Sphingobacterium deserti</name>
    <dbReference type="NCBI Taxonomy" id="1229276"/>
    <lineage>
        <taxon>Bacteria</taxon>
        <taxon>Pseudomonadati</taxon>
        <taxon>Bacteroidota</taxon>
        <taxon>Sphingobacteriia</taxon>
        <taxon>Sphingobacteriales</taxon>
        <taxon>Sphingobacteriaceae</taxon>
        <taxon>Sphingobacterium</taxon>
    </lineage>
</organism>
<comment type="caution">
    <text evidence="15">The sequence shown here is derived from an EMBL/GenBank/DDBJ whole genome shotgun (WGS) entry which is preliminary data.</text>
</comment>
<dbReference type="RefSeq" id="WP_241462451.1">
    <property type="nucleotide sequence ID" value="NZ_JJMU01000061.1"/>
</dbReference>
<reference evidence="16" key="1">
    <citation type="submission" date="2014-04" db="EMBL/GenBank/DDBJ databases">
        <title>Whole-Genome optical mapping and complete genome sequence of Sphingobacterium deserti sp. nov., a new spaces isolated from desert in the west of China.</title>
        <authorList>
            <person name="Teng C."/>
            <person name="Zhou Z."/>
            <person name="Li X."/>
            <person name="Chen M."/>
            <person name="Lin M."/>
            <person name="Wang L."/>
            <person name="Su S."/>
            <person name="Zhang C."/>
            <person name="Zhang W."/>
        </authorList>
    </citation>
    <scope>NUCLEOTIDE SEQUENCE [LARGE SCALE GENOMIC DNA]</scope>
    <source>
        <strain evidence="16">ACCC05744</strain>
    </source>
</reference>
<evidence type="ECO:0000256" key="6">
    <source>
        <dbReference type="ARBA" id="ARBA00022729"/>
    </source>
</evidence>
<dbReference type="EMBL" id="JJMU01000061">
    <property type="protein sequence ID" value="KGE13012.1"/>
    <property type="molecule type" value="Genomic_DNA"/>
</dbReference>
<gene>
    <name evidence="15" type="ORF">DI53_3229</name>
</gene>
<dbReference type="Pfam" id="PF03150">
    <property type="entry name" value="CCP_MauG"/>
    <property type="match status" value="1"/>
</dbReference>
<dbReference type="GO" id="GO:0042597">
    <property type="term" value="C:periplasmic space"/>
    <property type="evidence" value="ECO:0007669"/>
    <property type="project" value="UniProtKB-SubCell"/>
</dbReference>
<dbReference type="InterPro" id="IPR036909">
    <property type="entry name" value="Cyt_c-like_dom_sf"/>
</dbReference>
<reference evidence="15 16" key="2">
    <citation type="journal article" date="2015" name="PLoS ONE">
        <title>Whole-Genome Optical Mapping and Finished Genome Sequence of Sphingobacterium deserti sp. nov., a New Species Isolated from the Western Desert of China.</title>
        <authorList>
            <person name="Teng C."/>
            <person name="Zhou Z."/>
            <person name="Molnar I."/>
            <person name="Li X."/>
            <person name="Tang R."/>
            <person name="Chen M."/>
            <person name="Wang L."/>
            <person name="Su S."/>
            <person name="Zhang W."/>
            <person name="Lin M."/>
        </authorList>
    </citation>
    <scope>NUCLEOTIDE SEQUENCE [LARGE SCALE GENOMIC DNA]</scope>
    <source>
        <strain evidence="16">ACCC05744</strain>
    </source>
</reference>
<keyword evidence="16" id="KW-1185">Reference proteome</keyword>
<comment type="function">
    <text evidence="11">Involved in methylamine metabolism. Essential for the maturation of the beta subunit of MADH, presumably via a step in the biosynthesis of tryptophan tryptophylquinone (TTQ), the cofactor of MADH.</text>
</comment>
<evidence type="ECO:0000256" key="10">
    <source>
        <dbReference type="ARBA" id="ARBA00023004"/>
    </source>
</evidence>
<dbReference type="PATRIC" id="fig|1229276.3.peg.3340"/>
<dbReference type="InterPro" id="IPR051395">
    <property type="entry name" value="Cytochrome_c_Peroxidase/MauG"/>
</dbReference>
<dbReference type="PROSITE" id="PS51007">
    <property type="entry name" value="CYTC"/>
    <property type="match status" value="2"/>
</dbReference>